<comment type="caution">
    <text evidence="2">The sequence shown here is derived from an EMBL/GenBank/DDBJ whole genome shotgun (WGS) entry which is preliminary data.</text>
</comment>
<protein>
    <submittedName>
        <fullName evidence="2">Uncharacterized protein</fullName>
    </submittedName>
</protein>
<proteinExistence type="predicted"/>
<evidence type="ECO:0000256" key="1">
    <source>
        <dbReference type="SAM" id="SignalP"/>
    </source>
</evidence>
<evidence type="ECO:0000313" key="2">
    <source>
        <dbReference type="EMBL" id="GIY38658.1"/>
    </source>
</evidence>
<reference evidence="2 3" key="1">
    <citation type="submission" date="2021-06" db="EMBL/GenBank/DDBJ databases">
        <title>Caerostris extrusa draft genome.</title>
        <authorList>
            <person name="Kono N."/>
            <person name="Arakawa K."/>
        </authorList>
    </citation>
    <scope>NUCLEOTIDE SEQUENCE [LARGE SCALE GENOMIC DNA]</scope>
</reference>
<feature type="signal peptide" evidence="1">
    <location>
        <begin position="1"/>
        <end position="21"/>
    </location>
</feature>
<gene>
    <name evidence="2" type="ORF">CEXT_200301</name>
</gene>
<accession>A0AAV4T448</accession>
<name>A0AAV4T448_CAEEX</name>
<feature type="chain" id="PRO_5043640997" evidence="1">
    <location>
        <begin position="22"/>
        <end position="117"/>
    </location>
</feature>
<organism evidence="2 3">
    <name type="scientific">Caerostris extrusa</name>
    <name type="common">Bark spider</name>
    <name type="synonym">Caerostris bankana</name>
    <dbReference type="NCBI Taxonomy" id="172846"/>
    <lineage>
        <taxon>Eukaryota</taxon>
        <taxon>Metazoa</taxon>
        <taxon>Ecdysozoa</taxon>
        <taxon>Arthropoda</taxon>
        <taxon>Chelicerata</taxon>
        <taxon>Arachnida</taxon>
        <taxon>Araneae</taxon>
        <taxon>Araneomorphae</taxon>
        <taxon>Entelegynae</taxon>
        <taxon>Araneoidea</taxon>
        <taxon>Araneidae</taxon>
        <taxon>Caerostris</taxon>
    </lineage>
</organism>
<dbReference type="AlphaFoldDB" id="A0AAV4T448"/>
<sequence>MNYGATAFLLILFSLLVSLHPKNESVSCFPKDDIPHKFLEAFCWMHPIYATDNSTTTTLQPTTLQLKTTLLILQCPDLHQKKRFGTMMTLGFPYCFFFWPLHSACRDFSGSIWNLER</sequence>
<keyword evidence="1" id="KW-0732">Signal</keyword>
<dbReference type="EMBL" id="BPLR01010341">
    <property type="protein sequence ID" value="GIY38658.1"/>
    <property type="molecule type" value="Genomic_DNA"/>
</dbReference>
<dbReference type="Proteomes" id="UP001054945">
    <property type="component" value="Unassembled WGS sequence"/>
</dbReference>
<keyword evidence="3" id="KW-1185">Reference proteome</keyword>
<evidence type="ECO:0000313" key="3">
    <source>
        <dbReference type="Proteomes" id="UP001054945"/>
    </source>
</evidence>